<reference evidence="3" key="1">
    <citation type="submission" date="2025-08" db="UniProtKB">
        <authorList>
            <consortium name="RefSeq"/>
        </authorList>
    </citation>
    <scope>IDENTIFICATION</scope>
    <source>
        <strain evidence="3">OHB3-1</strain>
    </source>
</reference>
<dbReference type="Gene3D" id="2.40.70.10">
    <property type="entry name" value="Acid Proteases"/>
    <property type="match status" value="1"/>
</dbReference>
<dbReference type="InterPro" id="IPR021109">
    <property type="entry name" value="Peptidase_aspartic_dom_sf"/>
</dbReference>
<evidence type="ECO:0000256" key="1">
    <source>
        <dbReference type="SAM" id="MobiDB-lite"/>
    </source>
</evidence>
<dbReference type="AlphaFoldDB" id="A0A6J1DWZ3"/>
<evidence type="ECO:0000313" key="2">
    <source>
        <dbReference type="Proteomes" id="UP000504603"/>
    </source>
</evidence>
<gene>
    <name evidence="3" type="primary">LOC111025212</name>
</gene>
<evidence type="ECO:0000313" key="3">
    <source>
        <dbReference type="RefSeq" id="XP_022158748.1"/>
    </source>
</evidence>
<dbReference type="Proteomes" id="UP000504603">
    <property type="component" value="Unplaced"/>
</dbReference>
<proteinExistence type="predicted"/>
<dbReference type="PANTHER" id="PTHR33067:SF9">
    <property type="entry name" value="RNA-DIRECTED DNA POLYMERASE"/>
    <property type="match status" value="1"/>
</dbReference>
<organism evidence="2 3">
    <name type="scientific">Momordica charantia</name>
    <name type="common">Bitter gourd</name>
    <name type="synonym">Balsam pear</name>
    <dbReference type="NCBI Taxonomy" id="3673"/>
    <lineage>
        <taxon>Eukaryota</taxon>
        <taxon>Viridiplantae</taxon>
        <taxon>Streptophyta</taxon>
        <taxon>Embryophyta</taxon>
        <taxon>Tracheophyta</taxon>
        <taxon>Spermatophyta</taxon>
        <taxon>Magnoliopsida</taxon>
        <taxon>eudicotyledons</taxon>
        <taxon>Gunneridae</taxon>
        <taxon>Pentapetalae</taxon>
        <taxon>rosids</taxon>
        <taxon>fabids</taxon>
        <taxon>Cucurbitales</taxon>
        <taxon>Cucurbitaceae</taxon>
        <taxon>Momordiceae</taxon>
        <taxon>Momordica</taxon>
    </lineage>
</organism>
<dbReference type="RefSeq" id="XP_022158748.1">
    <property type="nucleotide sequence ID" value="XM_022303056.1"/>
</dbReference>
<dbReference type="CDD" id="cd00303">
    <property type="entry name" value="retropepsin_like"/>
    <property type="match status" value="1"/>
</dbReference>
<name>A0A6J1DWZ3_MOMCH</name>
<accession>A0A6J1DWZ3</accession>
<keyword evidence="2" id="KW-1185">Reference proteome</keyword>
<dbReference type="GeneID" id="111025212"/>
<feature type="region of interest" description="Disordered" evidence="1">
    <location>
        <begin position="160"/>
        <end position="209"/>
    </location>
</feature>
<sequence length="209" mass="22871">MPNYVRFLKEILTKKRKQGEYETVAMTKACSSILTSKILAKMKDPRSFTIPISIGGQKIGLAFCDLGASINLMPLSINNKLGIGEARPTIVTLQLADRFITHLEGKFEDVLVQVDKFISPADFIILDYDVDKEVPIILGSDGNKEMMAKEDAITEIETPAPGEEYKNVELSHAPAQHAEASKSQPSGEMVDPPASCAMNQETKPYNLGG</sequence>
<protein>
    <submittedName>
        <fullName evidence="3">Uncharacterized protein LOC111025212</fullName>
    </submittedName>
</protein>
<dbReference type="PANTHER" id="PTHR33067">
    <property type="entry name" value="RNA-DIRECTED DNA POLYMERASE-RELATED"/>
    <property type="match status" value="1"/>
</dbReference>
<dbReference type="KEGG" id="mcha:111025212"/>